<evidence type="ECO:0000256" key="3">
    <source>
        <dbReference type="ARBA" id="ARBA00022723"/>
    </source>
</evidence>
<organism evidence="9 10">
    <name type="scientific">Paralvinella palmiformis</name>
    <dbReference type="NCBI Taxonomy" id="53620"/>
    <lineage>
        <taxon>Eukaryota</taxon>
        <taxon>Metazoa</taxon>
        <taxon>Spiralia</taxon>
        <taxon>Lophotrochozoa</taxon>
        <taxon>Annelida</taxon>
        <taxon>Polychaeta</taxon>
        <taxon>Sedentaria</taxon>
        <taxon>Canalipalpata</taxon>
        <taxon>Terebellida</taxon>
        <taxon>Terebelliformia</taxon>
        <taxon>Alvinellidae</taxon>
        <taxon>Paralvinella</taxon>
    </lineage>
</organism>
<keyword evidence="10" id="KW-1185">Reference proteome</keyword>
<evidence type="ECO:0000313" key="9">
    <source>
        <dbReference type="EMBL" id="KAK2165686.1"/>
    </source>
</evidence>
<evidence type="ECO:0000256" key="7">
    <source>
        <dbReference type="ARBA" id="ARBA00023136"/>
    </source>
</evidence>
<comment type="cofactor">
    <cofactor evidence="8">
        <name>Fe cation</name>
        <dbReference type="ChEBI" id="CHEBI:24875"/>
    </cofactor>
    <text evidence="8">Binds 2 iron ions per subunit.</text>
</comment>
<feature type="binding site" evidence="8">
    <location>
        <position position="71"/>
    </location>
    <ligand>
        <name>Fe cation</name>
        <dbReference type="ChEBI" id="CHEBI:24875"/>
        <label>1</label>
    </ligand>
</feature>
<dbReference type="GO" id="GO:0005634">
    <property type="term" value="C:nucleus"/>
    <property type="evidence" value="ECO:0007669"/>
    <property type="project" value="TreeGrafter"/>
</dbReference>
<dbReference type="HAMAP" id="MF_01658">
    <property type="entry name" value="COQ7"/>
    <property type="match status" value="1"/>
</dbReference>
<dbReference type="InterPro" id="IPR011566">
    <property type="entry name" value="Ubq_synth_Coq7"/>
</dbReference>
<keyword evidence="8" id="KW-0496">Mitochondrion</keyword>
<evidence type="ECO:0000256" key="5">
    <source>
        <dbReference type="ARBA" id="ARBA00023004"/>
    </source>
</evidence>
<protein>
    <recommendedName>
        <fullName evidence="8">5-demethoxyubiquinone hydroxylase, mitochondrial</fullName>
        <shortName evidence="8">DMQ hydroxylase</shortName>
        <ecNumber evidence="8">1.14.99.60</ecNumber>
    </recommendedName>
    <alternativeName>
        <fullName evidence="8">Ubiquinone biosynthesis monooxygenase COQ7</fullName>
    </alternativeName>
</protein>
<dbReference type="PANTHER" id="PTHR11237">
    <property type="entry name" value="COENZYME Q10 BIOSYNTHESIS PROTEIN 7"/>
    <property type="match status" value="1"/>
</dbReference>
<dbReference type="GO" id="GO:0008682">
    <property type="term" value="F:3-demethoxyubiquinol 3-hydroxylase activity"/>
    <property type="evidence" value="ECO:0007669"/>
    <property type="project" value="UniProtKB-EC"/>
</dbReference>
<keyword evidence="5 8" id="KW-0408">Iron</keyword>
<feature type="binding site" evidence="8">
    <location>
        <position position="74"/>
    </location>
    <ligand>
        <name>Fe cation</name>
        <dbReference type="ChEBI" id="CHEBI:24875"/>
        <label>1</label>
    </ligand>
</feature>
<dbReference type="GO" id="GO:0008340">
    <property type="term" value="P:determination of adult lifespan"/>
    <property type="evidence" value="ECO:0007669"/>
    <property type="project" value="TreeGrafter"/>
</dbReference>
<evidence type="ECO:0000256" key="1">
    <source>
        <dbReference type="ARBA" id="ARBA00004749"/>
    </source>
</evidence>
<comment type="subcellular location">
    <subcellularLocation>
        <location evidence="8">Mitochondrion inner membrane</location>
        <topology evidence="8">Peripheral membrane protein</topology>
        <orientation evidence="8">Matrix side</orientation>
    </subcellularLocation>
</comment>
<keyword evidence="6 8" id="KW-0503">Monooxygenase</keyword>
<dbReference type="AlphaFoldDB" id="A0AAD9NEU0"/>
<name>A0AAD9NEU0_9ANNE</name>
<feature type="binding site" evidence="8">
    <location>
        <position position="162"/>
    </location>
    <ligand>
        <name>Fe cation</name>
        <dbReference type="ChEBI" id="CHEBI:24875"/>
        <label>2</label>
    </ligand>
</feature>
<dbReference type="GO" id="GO:0006744">
    <property type="term" value="P:ubiquinone biosynthetic process"/>
    <property type="evidence" value="ECO:0007669"/>
    <property type="project" value="UniProtKB-UniRule"/>
</dbReference>
<feature type="binding site" evidence="8">
    <location>
        <position position="165"/>
    </location>
    <ligand>
        <name>Fe cation</name>
        <dbReference type="ChEBI" id="CHEBI:24875"/>
        <label>2</label>
    </ligand>
</feature>
<gene>
    <name evidence="9" type="ORF">LSH36_46g00033</name>
</gene>
<dbReference type="Pfam" id="PF03232">
    <property type="entry name" value="COQ7"/>
    <property type="match status" value="1"/>
</dbReference>
<evidence type="ECO:0000313" key="10">
    <source>
        <dbReference type="Proteomes" id="UP001208570"/>
    </source>
</evidence>
<proteinExistence type="inferred from homology"/>
<keyword evidence="8" id="KW-0999">Mitochondrion inner membrane</keyword>
<comment type="function">
    <text evidence="8">Catalyzes the hydroxylation of 2-polyprenyl-3-methyl-6-methoxy-1,4-benzoquinol (DMQH2) during ubiquinone biosynthesis. Has also a structural role in the COQ enzyme complex, stabilizing other COQ polypeptides. Involved in lifespan determination in a ubiquinone-independent manner.</text>
</comment>
<feature type="binding site" evidence="8">
    <location>
        <position position="41"/>
    </location>
    <ligand>
        <name>Fe cation</name>
        <dbReference type="ChEBI" id="CHEBI:24875"/>
        <label>1</label>
    </ligand>
</feature>
<dbReference type="GO" id="GO:0031314">
    <property type="term" value="C:extrinsic component of mitochondrial inner membrane"/>
    <property type="evidence" value="ECO:0007669"/>
    <property type="project" value="UniProtKB-UniRule"/>
</dbReference>
<dbReference type="PANTHER" id="PTHR11237:SF4">
    <property type="entry name" value="5-DEMETHOXYUBIQUINONE HYDROXYLASE, MITOCHONDRIAL"/>
    <property type="match status" value="1"/>
</dbReference>
<dbReference type="GO" id="GO:0046872">
    <property type="term" value="F:metal ion binding"/>
    <property type="evidence" value="ECO:0007669"/>
    <property type="project" value="UniProtKB-KW"/>
</dbReference>
<dbReference type="CDD" id="cd01042">
    <property type="entry name" value="DMQH"/>
    <property type="match status" value="1"/>
</dbReference>
<keyword evidence="2 8" id="KW-0831">Ubiquinone biosynthesis</keyword>
<dbReference type="GO" id="GO:0010468">
    <property type="term" value="P:regulation of gene expression"/>
    <property type="evidence" value="ECO:0007669"/>
    <property type="project" value="TreeGrafter"/>
</dbReference>
<evidence type="ECO:0000256" key="4">
    <source>
        <dbReference type="ARBA" id="ARBA00023002"/>
    </source>
</evidence>
<dbReference type="InterPro" id="IPR009078">
    <property type="entry name" value="Ferritin-like_SF"/>
</dbReference>
<dbReference type="EC" id="1.14.99.60" evidence="8"/>
<evidence type="ECO:0000256" key="2">
    <source>
        <dbReference type="ARBA" id="ARBA00022688"/>
    </source>
</evidence>
<sequence>MSVSSLTIILCRNASTTTRQATSQKSRALLSKILRVDHAGELGAVRIYEGQLAILGRTKEGPLIKEMKGQEEHHFATFSELLPKYRVRPTAMTPIWNVAGFVLGAGTALLGKESAMACTVAVETTIGEHYDNQIRQLIADGEDGAEKHKELIETIKTFRNEELVHLETGLEHDAESAPFYDVLNKTIQLGCKGAIWLSERV</sequence>
<feature type="binding site" evidence="8">
    <location>
        <position position="162"/>
    </location>
    <ligand>
        <name>Fe cation</name>
        <dbReference type="ChEBI" id="CHEBI:24875"/>
        <label>1</label>
    </ligand>
</feature>
<comment type="caution">
    <text evidence="9">The sequence shown here is derived from an EMBL/GenBank/DDBJ whole genome shotgun (WGS) entry which is preliminary data.</text>
</comment>
<dbReference type="SUPFAM" id="SSF47240">
    <property type="entry name" value="Ferritin-like"/>
    <property type="match status" value="1"/>
</dbReference>
<reference evidence="9" key="1">
    <citation type="journal article" date="2023" name="Mol. Biol. Evol.">
        <title>Third-Generation Sequencing Reveals the Adaptive Role of the Epigenome in Three Deep-Sea Polychaetes.</title>
        <authorList>
            <person name="Perez M."/>
            <person name="Aroh O."/>
            <person name="Sun Y."/>
            <person name="Lan Y."/>
            <person name="Juniper S.K."/>
            <person name="Young C.R."/>
            <person name="Angers B."/>
            <person name="Qian P.Y."/>
        </authorList>
    </citation>
    <scope>NUCLEOTIDE SEQUENCE</scope>
    <source>
        <strain evidence="9">P08H-3</strain>
    </source>
</reference>
<comment type="similarity">
    <text evidence="8">Belongs to the COQ7 family.</text>
</comment>
<keyword evidence="7 8" id="KW-0472">Membrane</keyword>
<dbReference type="GO" id="GO:2000377">
    <property type="term" value="P:regulation of reactive oxygen species metabolic process"/>
    <property type="evidence" value="ECO:0007669"/>
    <property type="project" value="TreeGrafter"/>
</dbReference>
<comment type="catalytic activity">
    <reaction evidence="8">
        <text>a 5-methoxy-2-methyl-3-(all-trans-polyprenyl)benzene-1,4-diol + AH2 + O2 = a 3-demethylubiquinol + A + H2O</text>
        <dbReference type="Rhea" id="RHEA:50908"/>
        <dbReference type="Rhea" id="RHEA-COMP:10859"/>
        <dbReference type="Rhea" id="RHEA-COMP:10914"/>
        <dbReference type="ChEBI" id="CHEBI:13193"/>
        <dbReference type="ChEBI" id="CHEBI:15377"/>
        <dbReference type="ChEBI" id="CHEBI:15379"/>
        <dbReference type="ChEBI" id="CHEBI:17499"/>
        <dbReference type="ChEBI" id="CHEBI:84167"/>
        <dbReference type="ChEBI" id="CHEBI:84422"/>
        <dbReference type="EC" id="1.14.99.60"/>
    </reaction>
</comment>
<accession>A0AAD9NEU0</accession>
<feature type="binding site" evidence="8">
    <location>
        <position position="123"/>
    </location>
    <ligand>
        <name>Fe cation</name>
        <dbReference type="ChEBI" id="CHEBI:24875"/>
        <label>2</label>
    </ligand>
</feature>
<feature type="binding site" evidence="8">
    <location>
        <position position="71"/>
    </location>
    <ligand>
        <name>Fe cation</name>
        <dbReference type="ChEBI" id="CHEBI:24875"/>
        <label>2</label>
    </ligand>
</feature>
<keyword evidence="4 8" id="KW-0560">Oxidoreductase</keyword>
<comment type="pathway">
    <text evidence="1 8">Cofactor biosynthesis; ubiquinone biosynthesis.</text>
</comment>
<evidence type="ECO:0000256" key="8">
    <source>
        <dbReference type="HAMAP-Rule" id="MF_03194"/>
    </source>
</evidence>
<comment type="subunit">
    <text evidence="8">Component of a multi-subunit COQ enzyme complex.</text>
</comment>
<dbReference type="EMBL" id="JAODUP010000046">
    <property type="protein sequence ID" value="KAK2165686.1"/>
    <property type="molecule type" value="Genomic_DNA"/>
</dbReference>
<dbReference type="Proteomes" id="UP001208570">
    <property type="component" value="Unassembled WGS sequence"/>
</dbReference>
<evidence type="ECO:0000256" key="6">
    <source>
        <dbReference type="ARBA" id="ARBA00023033"/>
    </source>
</evidence>
<keyword evidence="3 8" id="KW-0479">Metal-binding</keyword>
<dbReference type="GO" id="GO:0016709">
    <property type="term" value="F:oxidoreductase activity, acting on paired donors, with incorporation or reduction of molecular oxygen, NAD(P)H as one donor, and incorporation of one atom of oxygen"/>
    <property type="evidence" value="ECO:0007669"/>
    <property type="project" value="UniProtKB-UniRule"/>
</dbReference>